<sequence length="145" mass="16512">MPELAQVNVARLRPGADLETFRAGLEPVFRRAREAPGFVWHLGEDSDVPVRDGMLVNVSMWRSYDDLYAFTYRQADHTAFLRRRAEWFLPPEPPVTALWWMPSGRRPSLSGALRRLAALRADGPTPRVFSPRHRFTPDGQPVTTG</sequence>
<organism evidence="3 4">
    <name type="scientific">Spirilliplanes yamanashiensis</name>
    <dbReference type="NCBI Taxonomy" id="42233"/>
    <lineage>
        <taxon>Bacteria</taxon>
        <taxon>Bacillati</taxon>
        <taxon>Actinomycetota</taxon>
        <taxon>Actinomycetes</taxon>
        <taxon>Micromonosporales</taxon>
        <taxon>Micromonosporaceae</taxon>
        <taxon>Spirilliplanes</taxon>
    </lineage>
</organism>
<accession>A0A8J3YBN1</accession>
<feature type="domain" description="DUF3291" evidence="2">
    <location>
        <begin position="4"/>
        <end position="132"/>
    </location>
</feature>
<dbReference type="InterPro" id="IPR011008">
    <property type="entry name" value="Dimeric_a/b-barrel"/>
</dbReference>
<dbReference type="Proteomes" id="UP000652013">
    <property type="component" value="Unassembled WGS sequence"/>
</dbReference>
<proteinExistence type="predicted"/>
<feature type="region of interest" description="Disordered" evidence="1">
    <location>
        <begin position="124"/>
        <end position="145"/>
    </location>
</feature>
<dbReference type="SUPFAM" id="SSF54909">
    <property type="entry name" value="Dimeric alpha+beta barrel"/>
    <property type="match status" value="1"/>
</dbReference>
<dbReference type="EMBL" id="BOOY01000029">
    <property type="protein sequence ID" value="GIJ04765.1"/>
    <property type="molecule type" value="Genomic_DNA"/>
</dbReference>
<keyword evidence="4" id="KW-1185">Reference proteome</keyword>
<evidence type="ECO:0000259" key="2">
    <source>
        <dbReference type="Pfam" id="PF11695"/>
    </source>
</evidence>
<reference evidence="3" key="1">
    <citation type="submission" date="2021-01" db="EMBL/GenBank/DDBJ databases">
        <title>Whole genome shotgun sequence of Spirilliplanes yamanashiensis NBRC 15828.</title>
        <authorList>
            <person name="Komaki H."/>
            <person name="Tamura T."/>
        </authorList>
    </citation>
    <scope>NUCLEOTIDE SEQUENCE</scope>
    <source>
        <strain evidence="3">NBRC 15828</strain>
    </source>
</reference>
<dbReference type="Pfam" id="PF11695">
    <property type="entry name" value="DUF3291"/>
    <property type="match status" value="1"/>
</dbReference>
<evidence type="ECO:0000313" key="4">
    <source>
        <dbReference type="Proteomes" id="UP000652013"/>
    </source>
</evidence>
<evidence type="ECO:0000313" key="3">
    <source>
        <dbReference type="EMBL" id="GIJ04765.1"/>
    </source>
</evidence>
<protein>
    <recommendedName>
        <fullName evidence="2">DUF3291 domain-containing protein</fullName>
    </recommendedName>
</protein>
<name>A0A8J3YBN1_9ACTN</name>
<comment type="caution">
    <text evidence="3">The sequence shown here is derived from an EMBL/GenBank/DDBJ whole genome shotgun (WGS) entry which is preliminary data.</text>
</comment>
<dbReference type="AlphaFoldDB" id="A0A8J3YBN1"/>
<gene>
    <name evidence="3" type="ORF">Sya03_41170</name>
</gene>
<dbReference type="InterPro" id="IPR021708">
    <property type="entry name" value="DUF3291"/>
</dbReference>
<dbReference type="RefSeq" id="WP_203939984.1">
    <property type="nucleotide sequence ID" value="NZ_BAAAGJ010000005.1"/>
</dbReference>
<evidence type="ECO:0000256" key="1">
    <source>
        <dbReference type="SAM" id="MobiDB-lite"/>
    </source>
</evidence>